<comment type="caution">
    <text evidence="2">The sequence shown here is derived from an EMBL/GenBank/DDBJ whole genome shotgun (WGS) entry which is preliminary data.</text>
</comment>
<gene>
    <name evidence="2" type="ORF">GCM10007888_48720</name>
</gene>
<dbReference type="EMBL" id="BSPK01000106">
    <property type="protein sequence ID" value="GLS66489.1"/>
    <property type="molecule type" value="Genomic_DNA"/>
</dbReference>
<dbReference type="Proteomes" id="UP001156856">
    <property type="component" value="Unassembled WGS sequence"/>
</dbReference>
<reference evidence="3" key="1">
    <citation type="journal article" date="2019" name="Int. J. Syst. Evol. Microbiol.">
        <title>The Global Catalogue of Microorganisms (GCM) 10K type strain sequencing project: providing services to taxonomists for standard genome sequencing and annotation.</title>
        <authorList>
            <consortium name="The Broad Institute Genomics Platform"/>
            <consortium name="The Broad Institute Genome Sequencing Center for Infectious Disease"/>
            <person name="Wu L."/>
            <person name="Ma J."/>
        </authorList>
    </citation>
    <scope>NUCLEOTIDE SEQUENCE [LARGE SCALE GENOMIC DNA]</scope>
    <source>
        <strain evidence="3">NBRC 107715</strain>
    </source>
</reference>
<organism evidence="2 3">
    <name type="scientific">Methylobacterium oxalidis</name>
    <dbReference type="NCBI Taxonomy" id="944322"/>
    <lineage>
        <taxon>Bacteria</taxon>
        <taxon>Pseudomonadati</taxon>
        <taxon>Pseudomonadota</taxon>
        <taxon>Alphaproteobacteria</taxon>
        <taxon>Hyphomicrobiales</taxon>
        <taxon>Methylobacteriaceae</taxon>
        <taxon>Methylobacterium</taxon>
    </lineage>
</organism>
<evidence type="ECO:0000256" key="1">
    <source>
        <dbReference type="SAM" id="MobiDB-lite"/>
    </source>
</evidence>
<evidence type="ECO:0000313" key="2">
    <source>
        <dbReference type="EMBL" id="GLS66489.1"/>
    </source>
</evidence>
<name>A0ABQ6DQW9_9HYPH</name>
<keyword evidence="3" id="KW-1185">Reference proteome</keyword>
<feature type="region of interest" description="Disordered" evidence="1">
    <location>
        <begin position="28"/>
        <end position="55"/>
    </location>
</feature>
<evidence type="ECO:0000313" key="3">
    <source>
        <dbReference type="Proteomes" id="UP001156856"/>
    </source>
</evidence>
<proteinExistence type="predicted"/>
<accession>A0ABQ6DQW9</accession>
<sequence>MPENLLQLKWGLVASLAGASPGVVRISHLQTDSSPADKTPTSLVTRTPKKRDPKP</sequence>
<feature type="compositionally biased region" description="Polar residues" evidence="1">
    <location>
        <begin position="28"/>
        <end position="45"/>
    </location>
</feature>
<protein>
    <submittedName>
        <fullName evidence="2">Uncharacterized protein</fullName>
    </submittedName>
</protein>